<evidence type="ECO:0000313" key="3">
    <source>
        <dbReference type="EMBL" id="KAF3808520.1"/>
    </source>
</evidence>
<name>A0A8H4FNE4_COLGL</name>
<proteinExistence type="predicted"/>
<dbReference type="EMBL" id="WVTB01000019">
    <property type="protein sequence ID" value="KAF3808520.1"/>
    <property type="molecule type" value="Genomic_DNA"/>
</dbReference>
<feature type="compositionally biased region" description="Polar residues" evidence="1">
    <location>
        <begin position="108"/>
        <end position="123"/>
    </location>
</feature>
<organism evidence="3 4">
    <name type="scientific">Colletotrichum gloeosporioides</name>
    <name type="common">Anthracnose fungus</name>
    <name type="synonym">Glomerella cingulata</name>
    <dbReference type="NCBI Taxonomy" id="474922"/>
    <lineage>
        <taxon>Eukaryota</taxon>
        <taxon>Fungi</taxon>
        <taxon>Dikarya</taxon>
        <taxon>Ascomycota</taxon>
        <taxon>Pezizomycotina</taxon>
        <taxon>Sordariomycetes</taxon>
        <taxon>Hypocreomycetidae</taxon>
        <taxon>Glomerellales</taxon>
        <taxon>Glomerellaceae</taxon>
        <taxon>Colletotrichum</taxon>
        <taxon>Colletotrichum gloeosporioides species complex</taxon>
    </lineage>
</organism>
<sequence length="800" mass="90636">MAGRYRDPRLSDEFEYLTVPQSNRGYHSDDEARQKKRTVFVDRTEPQVSTEARRPSPPPRLKRAHVAPYSSRVPSPPPLRNDHRRFSSQDVRPSRALSPPRPAPYAPTGNSSYPSSLRRNGSRNARIPPVSVAVIGPQGSDEVEPSRGISTLPVRPDADVSFPKVMHQQEQRSWHNRSNSAGRSIVTSPSLATSGQSFPSSATGTLGDRLYRYNALGESEIRLIRLLPARMFKIKCEVFHAPITKLPDYIAISYAWGDAGDTRRLELEGTEIPVSASLHGALQALRRKNEIVTVWVDALCIDQHNRDERTQQVQMMTKIYSRAESVAVWLGPEADRSSDAAEFLLRMTQHSGSPDKITKLLSSKSNESDIAAAVSLFERDYWKRLWVVQEVFNARSVTVYCGSSKLPWDVYREASNVFQRHKGDLDYYFPGNSQGRTYARAAQNHFTYSQILTYQGPGSLPDIRALRHYGEDSLLEVMRVCRRKFSADPKDKVFGILGLLTEDVRKDFPVDYSLSVKEIYTDVVDFLISTTGRFDVICEAIHYPPHMDTANLPSWVPDWSHIPDTVALGAMAFEPPFSASQRKEIKFSFKDDRRNKIEITSLEIDTIRTHGIAVGTLCTLADYLMAFIHWRALLLATYKADDLEAQDLFCRALCLNQVPRKWANSFDWVTACFHVFASLIRERLPHLPLDQELEKYIDAKTDIKPDARRRFLQEHFGSRMMGRCFYITEGDRIGIGSGFMAVGDVVVVPLGCSTPVVLRPEGCRSECRYVGDAYLHGYMYGRAIDQWRNGDRKASKFVLH</sequence>
<dbReference type="Proteomes" id="UP000613401">
    <property type="component" value="Unassembled WGS sequence"/>
</dbReference>
<gene>
    <name evidence="3" type="ORF">GCG54_00006384</name>
</gene>
<dbReference type="InterPro" id="IPR052895">
    <property type="entry name" value="HetReg/Transcr_Mod"/>
</dbReference>
<dbReference type="InterPro" id="IPR010730">
    <property type="entry name" value="HET"/>
</dbReference>
<feature type="region of interest" description="Disordered" evidence="1">
    <location>
        <begin position="167"/>
        <end position="200"/>
    </location>
</feature>
<comment type="caution">
    <text evidence="3">The sequence shown here is derived from an EMBL/GenBank/DDBJ whole genome shotgun (WGS) entry which is preliminary data.</text>
</comment>
<feature type="compositionally biased region" description="Polar residues" evidence="1">
    <location>
        <begin position="176"/>
        <end position="200"/>
    </location>
</feature>
<dbReference type="PANTHER" id="PTHR24148">
    <property type="entry name" value="ANKYRIN REPEAT DOMAIN-CONTAINING PROTEIN 39 HOMOLOG-RELATED"/>
    <property type="match status" value="1"/>
</dbReference>
<dbReference type="AlphaFoldDB" id="A0A8H4FNE4"/>
<feature type="domain" description="Heterokaryon incompatibility" evidence="2">
    <location>
        <begin position="249"/>
        <end position="390"/>
    </location>
</feature>
<evidence type="ECO:0000256" key="1">
    <source>
        <dbReference type="SAM" id="MobiDB-lite"/>
    </source>
</evidence>
<keyword evidence="4" id="KW-1185">Reference proteome</keyword>
<dbReference type="RefSeq" id="XP_045267679.1">
    <property type="nucleotide sequence ID" value="XM_045406387.1"/>
</dbReference>
<dbReference type="GeneID" id="69013532"/>
<dbReference type="Pfam" id="PF06985">
    <property type="entry name" value="HET"/>
    <property type="match status" value="1"/>
</dbReference>
<feature type="region of interest" description="Disordered" evidence="1">
    <location>
        <begin position="19"/>
        <end position="155"/>
    </location>
</feature>
<evidence type="ECO:0000259" key="2">
    <source>
        <dbReference type="Pfam" id="PF06985"/>
    </source>
</evidence>
<dbReference type="PANTHER" id="PTHR24148:SF73">
    <property type="entry name" value="HET DOMAIN PROTEIN (AFU_ORTHOLOGUE AFUA_8G01020)"/>
    <property type="match status" value="1"/>
</dbReference>
<evidence type="ECO:0000313" key="4">
    <source>
        <dbReference type="Proteomes" id="UP000613401"/>
    </source>
</evidence>
<accession>A0A8H4FNE4</accession>
<dbReference type="Pfam" id="PF26639">
    <property type="entry name" value="Het-6_barrel"/>
    <property type="match status" value="1"/>
</dbReference>
<reference evidence="3" key="2">
    <citation type="submission" date="2020-03" db="EMBL/GenBank/DDBJ databases">
        <authorList>
            <person name="Fu F.-F."/>
            <person name="Chen J."/>
        </authorList>
    </citation>
    <scope>NUCLEOTIDE SEQUENCE</scope>
    <source>
        <strain evidence="3">Lc1</strain>
    </source>
</reference>
<feature type="compositionally biased region" description="Basic and acidic residues" evidence="1">
    <location>
        <begin position="26"/>
        <end position="45"/>
    </location>
</feature>
<reference evidence="3" key="1">
    <citation type="journal article" date="2020" name="Phytopathology">
        <title>Genome sequence and comparative analysis of Colletotrichum gloeosporioides isolated from Liriodendron leaves.</title>
        <authorList>
            <person name="Fu F.F."/>
            <person name="Hao Z."/>
            <person name="Wang P."/>
            <person name="Lu Y."/>
            <person name="Xue L.J."/>
            <person name="Wei G."/>
            <person name="Tian Y."/>
            <person name="Baishi H."/>
            <person name="Xu H."/>
            <person name="Shi J."/>
            <person name="Cheng T."/>
            <person name="Wang G."/>
            <person name="Yi Y."/>
            <person name="Chen J."/>
        </authorList>
    </citation>
    <scope>NUCLEOTIDE SEQUENCE</scope>
    <source>
        <strain evidence="3">Lc1</strain>
    </source>
</reference>
<protein>
    <recommendedName>
        <fullName evidence="2">Heterokaryon incompatibility domain-containing protein</fullName>
    </recommendedName>
</protein>